<dbReference type="PANTHER" id="PTHR28037">
    <property type="entry name" value="ALCOHOL O-ACETYLTRANSFERASE 1-RELATED"/>
    <property type="match status" value="1"/>
</dbReference>
<dbReference type="EMBL" id="ML976012">
    <property type="protein sequence ID" value="KAF1945055.1"/>
    <property type="molecule type" value="Genomic_DNA"/>
</dbReference>
<proteinExistence type="predicted"/>
<evidence type="ECO:0000313" key="1">
    <source>
        <dbReference type="EMBL" id="KAF1945055.1"/>
    </source>
</evidence>
<dbReference type="InterPro" id="IPR023213">
    <property type="entry name" value="CAT-like_dom_sf"/>
</dbReference>
<dbReference type="OrthoDB" id="2150604at2759"/>
<organism evidence="1 2">
    <name type="scientific">Clathrospora elynae</name>
    <dbReference type="NCBI Taxonomy" id="706981"/>
    <lineage>
        <taxon>Eukaryota</taxon>
        <taxon>Fungi</taxon>
        <taxon>Dikarya</taxon>
        <taxon>Ascomycota</taxon>
        <taxon>Pezizomycotina</taxon>
        <taxon>Dothideomycetes</taxon>
        <taxon>Pleosporomycetidae</taxon>
        <taxon>Pleosporales</taxon>
        <taxon>Diademaceae</taxon>
        <taxon>Clathrospora</taxon>
    </lineage>
</organism>
<dbReference type="Proteomes" id="UP000800038">
    <property type="component" value="Unassembled WGS sequence"/>
</dbReference>
<dbReference type="GO" id="GO:0008080">
    <property type="term" value="F:N-acetyltransferase activity"/>
    <property type="evidence" value="ECO:0007669"/>
    <property type="project" value="TreeGrafter"/>
</dbReference>
<protein>
    <recommendedName>
        <fullName evidence="3">Alcohol acetyltransferase</fullName>
    </recommendedName>
</protein>
<dbReference type="InterPro" id="IPR010828">
    <property type="entry name" value="Atf2/Sli1-like"/>
</dbReference>
<dbReference type="AlphaFoldDB" id="A0A6A5SWK6"/>
<keyword evidence="2" id="KW-1185">Reference proteome</keyword>
<dbReference type="Pfam" id="PF07247">
    <property type="entry name" value="AATase"/>
    <property type="match status" value="1"/>
</dbReference>
<dbReference type="Gene3D" id="3.30.559.10">
    <property type="entry name" value="Chloramphenicol acetyltransferase-like domain"/>
    <property type="match status" value="1"/>
</dbReference>
<dbReference type="Gene3D" id="3.30.559.30">
    <property type="entry name" value="Nonribosomal peptide synthetase, condensation domain"/>
    <property type="match status" value="1"/>
</dbReference>
<sequence>MAPSSEAHDMKNMVKSSTNNMACLPFASSGESTPVIHNPQHSSAVVDIRRLEKLRPIGRLESVSAACHHLDFFNNVGLSAHYKLWNPSSVLDLQDLVYDSVADVVHRHPVLCAIVVDEDTPDPYFARLPSVDLQRSVRFVTGNQSLAPGGQAEDKDLDALLQDEANTNLNSEYGTLPFWRLIILRSHGVENDFTACFIFHHAVGDGVSGLAFHSSFLDALHTASSSSSSHDSKSEHIVQSNGNPLLPSLEEIHPLPLPDMSNNTTSIPATLEEWTGGLIHQPLKPNFRSLSLSPSSLKAFIAECRKNQLTVTSAFPALVASILYSILPSDTEVLTCIIPVNLRPWLPHDIVAGAIGTWFDAFQVKLFRAEGSTEIWPEAHKVAQEIKRYLTNTSPSGQPYTTFAIFGSIPDISPIFTGTLGRPRDTAFELSNLGVFPNATAGGDAVWQLGKVTFSRSTVISGSALTIGAVTGGDGCLSLGFTLQEGVVEDAVVDKVIHATEKYFKTRGS</sequence>
<evidence type="ECO:0000313" key="2">
    <source>
        <dbReference type="Proteomes" id="UP000800038"/>
    </source>
</evidence>
<reference evidence="1" key="1">
    <citation type="journal article" date="2020" name="Stud. Mycol.">
        <title>101 Dothideomycetes genomes: a test case for predicting lifestyles and emergence of pathogens.</title>
        <authorList>
            <person name="Haridas S."/>
            <person name="Albert R."/>
            <person name="Binder M."/>
            <person name="Bloem J."/>
            <person name="Labutti K."/>
            <person name="Salamov A."/>
            <person name="Andreopoulos B."/>
            <person name="Baker S."/>
            <person name="Barry K."/>
            <person name="Bills G."/>
            <person name="Bluhm B."/>
            <person name="Cannon C."/>
            <person name="Castanera R."/>
            <person name="Culley D."/>
            <person name="Daum C."/>
            <person name="Ezra D."/>
            <person name="Gonzalez J."/>
            <person name="Henrissat B."/>
            <person name="Kuo A."/>
            <person name="Liang C."/>
            <person name="Lipzen A."/>
            <person name="Lutzoni F."/>
            <person name="Magnuson J."/>
            <person name="Mondo S."/>
            <person name="Nolan M."/>
            <person name="Ohm R."/>
            <person name="Pangilinan J."/>
            <person name="Park H.-J."/>
            <person name="Ramirez L."/>
            <person name="Alfaro M."/>
            <person name="Sun H."/>
            <person name="Tritt A."/>
            <person name="Yoshinaga Y."/>
            <person name="Zwiers L.-H."/>
            <person name="Turgeon B."/>
            <person name="Goodwin S."/>
            <person name="Spatafora J."/>
            <person name="Crous P."/>
            <person name="Grigoriev I."/>
        </authorList>
    </citation>
    <scope>NUCLEOTIDE SEQUENCE</scope>
    <source>
        <strain evidence="1">CBS 161.51</strain>
    </source>
</reference>
<dbReference type="SUPFAM" id="SSF52777">
    <property type="entry name" value="CoA-dependent acyltransferases"/>
    <property type="match status" value="2"/>
</dbReference>
<dbReference type="InterPro" id="IPR052058">
    <property type="entry name" value="Alcohol_O-acetyltransferase"/>
</dbReference>
<gene>
    <name evidence="1" type="ORF">EJ02DRAFT_509756</name>
</gene>
<evidence type="ECO:0008006" key="3">
    <source>
        <dbReference type="Google" id="ProtNLM"/>
    </source>
</evidence>
<accession>A0A6A5SWK6</accession>
<name>A0A6A5SWK6_9PLEO</name>
<dbReference type="PANTHER" id="PTHR28037:SF1">
    <property type="entry name" value="ALCOHOL O-ACETYLTRANSFERASE 1-RELATED"/>
    <property type="match status" value="1"/>
</dbReference>